<evidence type="ECO:0000256" key="6">
    <source>
        <dbReference type="ARBA" id="ARBA00022723"/>
    </source>
</evidence>
<protein>
    <recommendedName>
        <fullName evidence="3 14">DNA ligase</fullName>
        <ecNumber evidence="2 14">6.5.1.2</ecNumber>
    </recommendedName>
    <alternativeName>
        <fullName evidence="14">Polydeoxyribonucleotide synthase [NAD(+)]</fullName>
    </alternativeName>
</protein>
<dbReference type="EMBL" id="JAHLFJ010000079">
    <property type="protein sequence ID" value="MBU3856587.1"/>
    <property type="molecule type" value="Genomic_DNA"/>
</dbReference>
<evidence type="ECO:0000256" key="1">
    <source>
        <dbReference type="ARBA" id="ARBA00004067"/>
    </source>
</evidence>
<dbReference type="InterPro" id="IPR004150">
    <property type="entry name" value="NAD_DNA_ligase_OB"/>
</dbReference>
<dbReference type="InterPro" id="IPR010994">
    <property type="entry name" value="RuvA_2-like"/>
</dbReference>
<dbReference type="EC" id="6.5.1.2" evidence="2 14"/>
<feature type="binding site" evidence="14">
    <location>
        <position position="427"/>
    </location>
    <ligand>
        <name>Zn(2+)</name>
        <dbReference type="ChEBI" id="CHEBI:29105"/>
    </ligand>
</feature>
<dbReference type="Pfam" id="PF03119">
    <property type="entry name" value="DNA_ligase_ZBD"/>
    <property type="match status" value="1"/>
</dbReference>
<dbReference type="Pfam" id="PF12826">
    <property type="entry name" value="HHH_2"/>
    <property type="match status" value="1"/>
</dbReference>
<feature type="binding site" evidence="14">
    <location>
        <position position="285"/>
    </location>
    <ligand>
        <name>NAD(+)</name>
        <dbReference type="ChEBI" id="CHEBI:57540"/>
    </ligand>
</feature>
<dbReference type="AlphaFoldDB" id="A0A948X1L2"/>
<dbReference type="InterPro" id="IPR013839">
    <property type="entry name" value="DNAligase_adenylation"/>
</dbReference>
<dbReference type="PROSITE" id="PS01056">
    <property type="entry name" value="DNA_LIGASE_N2"/>
    <property type="match status" value="1"/>
</dbReference>
<feature type="binding site" evidence="14">
    <location>
        <position position="403"/>
    </location>
    <ligand>
        <name>Zn(2+)</name>
        <dbReference type="ChEBI" id="CHEBI:29105"/>
    </ligand>
</feature>
<keyword evidence="11 14" id="KW-0234">DNA repair</keyword>
<evidence type="ECO:0000259" key="15">
    <source>
        <dbReference type="PROSITE" id="PS50172"/>
    </source>
</evidence>
<dbReference type="SUPFAM" id="SSF56091">
    <property type="entry name" value="DNA ligase/mRNA capping enzyme, catalytic domain"/>
    <property type="match status" value="1"/>
</dbReference>
<reference evidence="16" key="2">
    <citation type="submission" date="2021-04" db="EMBL/GenBank/DDBJ databases">
        <authorList>
            <person name="Gilroy R."/>
        </authorList>
    </citation>
    <scope>NUCLEOTIDE SEQUENCE</scope>
    <source>
        <strain evidence="16">8470</strain>
    </source>
</reference>
<feature type="binding site" evidence="14">
    <location>
        <begin position="31"/>
        <end position="35"/>
    </location>
    <ligand>
        <name>NAD(+)</name>
        <dbReference type="ChEBI" id="CHEBI:57540"/>
    </ligand>
</feature>
<dbReference type="InterPro" id="IPR012340">
    <property type="entry name" value="NA-bd_OB-fold"/>
</dbReference>
<keyword evidence="7 14" id="KW-0227">DNA damage</keyword>
<dbReference type="FunFam" id="2.40.50.140:FF:000012">
    <property type="entry name" value="DNA ligase"/>
    <property type="match status" value="1"/>
</dbReference>
<comment type="similarity">
    <text evidence="13 14">Belongs to the NAD-dependent DNA ligase family. LigA subfamily.</text>
</comment>
<dbReference type="InterPro" id="IPR041663">
    <property type="entry name" value="DisA/LigA_HHH"/>
</dbReference>
<accession>A0A948X1L2</accession>
<keyword evidence="6 14" id="KW-0479">Metal-binding</keyword>
<keyword evidence="5 14" id="KW-0235">DNA replication</keyword>
<reference evidence="16" key="1">
    <citation type="journal article" date="2021" name="PeerJ">
        <title>Extensive microbial diversity within the chicken gut microbiome revealed by metagenomics and culture.</title>
        <authorList>
            <person name="Gilroy R."/>
            <person name="Ravi A."/>
            <person name="Getino M."/>
            <person name="Pursley I."/>
            <person name="Horton D.L."/>
            <person name="Alikhan N.F."/>
            <person name="Baker D."/>
            <person name="Gharbi K."/>
            <person name="Hall N."/>
            <person name="Watson M."/>
            <person name="Adriaenssens E.M."/>
            <person name="Foster-Nyarko E."/>
            <person name="Jarju S."/>
            <person name="Secka A."/>
            <person name="Antonio M."/>
            <person name="Oren A."/>
            <person name="Chaudhuri R.R."/>
            <person name="La Ragione R."/>
            <person name="Hildebrand F."/>
            <person name="Pallen M.J."/>
        </authorList>
    </citation>
    <scope>NUCLEOTIDE SEQUENCE</scope>
    <source>
        <strain evidence="16">8470</strain>
    </source>
</reference>
<comment type="caution">
    <text evidence="16">The sequence shown here is derived from an EMBL/GenBank/DDBJ whole genome shotgun (WGS) entry which is preliminary data.</text>
</comment>
<proteinExistence type="inferred from homology"/>
<dbReference type="CDD" id="cd00114">
    <property type="entry name" value="LIGANc"/>
    <property type="match status" value="1"/>
</dbReference>
<dbReference type="SMART" id="SM00532">
    <property type="entry name" value="LIGANc"/>
    <property type="match status" value="1"/>
</dbReference>
<dbReference type="Pfam" id="PF00533">
    <property type="entry name" value="BRCT"/>
    <property type="match status" value="1"/>
</dbReference>
<dbReference type="PANTHER" id="PTHR23389">
    <property type="entry name" value="CHROMOSOME TRANSMISSION FIDELITY FACTOR 18"/>
    <property type="match status" value="1"/>
</dbReference>
<feature type="binding site" evidence="14">
    <location>
        <position position="309"/>
    </location>
    <ligand>
        <name>NAD(+)</name>
        <dbReference type="ChEBI" id="CHEBI:57540"/>
    </ligand>
</feature>
<sequence>MTEIERIDQLRKELHAHNHNYYILNAPTISDQEFDRLMRELQDLEAKHPEHYDENSPSVRVGSDLNKDFRQVEHKYPMLSLGNTYSEAEVTEFYERVKKSLNEDFEICCELKFDGTSISLTYENGKLVQGVTRGDGVRGDDVTDNVKTIRSIPLVLQGSGYPRSFEIRGEILMPWKVFEDLNRERELREEPLFANPRNAASGTLKLQNSAVVASRKLDAYLYYLLGEDLPHDGHYENLQEAARWGFKISNSMRKVHTLQEIFDFISYWDTERKNLPVATDGIVLKVNSLRQQRSLGYTAKSPRWAIAYKFQAERALTRLEKVTYQVGRTGAVTPVANLAPVQLAGTVVKRASLHNADIIASLDLHIGDMVYVEKGGEIIPKITGVDLASRPQNSEKVTFITHCPECGCKLVRYEDEAAHYCTNESTCPPQIKGRIEHFISRRAMNIEGLGPETVDQFYQEGMIRDAADLYTLQAADICRLDRMGEKSAENIIKGVEKSKQVPYERVLFALGIRFVGETVAKKVARAFPSIDRLEAATLDDLIQVDEIGEKIAQSIIRFFSDEKNRILVNRLREAGLQMEAAAEDVSGRTDRLQGKSVVISGVFAHHSRDEYKAMIERHGGKNVGSISKKTSFILAGENMGPSKLEKAKSLGIPVMNEDDFLALVGE</sequence>
<dbReference type="FunFam" id="1.10.150.20:FF:000006">
    <property type="entry name" value="DNA ligase"/>
    <property type="match status" value="1"/>
</dbReference>
<evidence type="ECO:0000256" key="9">
    <source>
        <dbReference type="ARBA" id="ARBA00022842"/>
    </source>
</evidence>
<gene>
    <name evidence="14 16" type="primary">ligA</name>
    <name evidence="16" type="ORF">H9928_08565</name>
</gene>
<dbReference type="FunFam" id="1.10.150.20:FF:000007">
    <property type="entry name" value="DNA ligase"/>
    <property type="match status" value="1"/>
</dbReference>
<dbReference type="Gene3D" id="6.20.10.30">
    <property type="match status" value="1"/>
</dbReference>
<dbReference type="PROSITE" id="PS50172">
    <property type="entry name" value="BRCT"/>
    <property type="match status" value="1"/>
</dbReference>
<keyword evidence="10 14" id="KW-0520">NAD</keyword>
<dbReference type="InterPro" id="IPR033136">
    <property type="entry name" value="DNA_ligase_CS"/>
</dbReference>
<evidence type="ECO:0000256" key="13">
    <source>
        <dbReference type="ARBA" id="ARBA00060881"/>
    </source>
</evidence>
<dbReference type="InterPro" id="IPR003583">
    <property type="entry name" value="Hlx-hairpin-Hlx_DNA-bd_motif"/>
</dbReference>
<dbReference type="GO" id="GO:0006281">
    <property type="term" value="P:DNA repair"/>
    <property type="evidence" value="ECO:0007669"/>
    <property type="project" value="UniProtKB-KW"/>
</dbReference>
<dbReference type="GO" id="GO:0003911">
    <property type="term" value="F:DNA ligase (NAD+) activity"/>
    <property type="evidence" value="ECO:0007669"/>
    <property type="project" value="UniProtKB-UniRule"/>
</dbReference>
<dbReference type="NCBIfam" id="TIGR00575">
    <property type="entry name" value="dnlj"/>
    <property type="match status" value="1"/>
</dbReference>
<evidence type="ECO:0000256" key="5">
    <source>
        <dbReference type="ARBA" id="ARBA00022705"/>
    </source>
</evidence>
<dbReference type="Gene3D" id="1.10.150.20">
    <property type="entry name" value="5' to 3' exonuclease, C-terminal subdomain"/>
    <property type="match status" value="2"/>
</dbReference>
<dbReference type="Proteomes" id="UP000784286">
    <property type="component" value="Unassembled WGS sequence"/>
</dbReference>
<dbReference type="PANTHER" id="PTHR23389:SF9">
    <property type="entry name" value="DNA LIGASE"/>
    <property type="match status" value="1"/>
</dbReference>
<dbReference type="Pfam" id="PF14520">
    <property type="entry name" value="HHH_5"/>
    <property type="match status" value="1"/>
</dbReference>
<dbReference type="Gene3D" id="1.10.287.610">
    <property type="entry name" value="Helix hairpin bin"/>
    <property type="match status" value="1"/>
</dbReference>
<feature type="binding site" evidence="14">
    <location>
        <position position="170"/>
    </location>
    <ligand>
        <name>NAD(+)</name>
        <dbReference type="ChEBI" id="CHEBI:57540"/>
    </ligand>
</feature>
<feature type="binding site" evidence="14">
    <location>
        <position position="406"/>
    </location>
    <ligand>
        <name>Zn(2+)</name>
        <dbReference type="ChEBI" id="CHEBI:29105"/>
    </ligand>
</feature>
<dbReference type="Pfam" id="PF01653">
    <property type="entry name" value="DNA_ligase_aden"/>
    <property type="match status" value="1"/>
</dbReference>
<feature type="domain" description="BRCT" evidence="15">
    <location>
        <begin position="587"/>
        <end position="666"/>
    </location>
</feature>
<keyword evidence="14" id="KW-0464">Manganese</keyword>
<comment type="catalytic activity">
    <reaction evidence="12 14">
        <text>NAD(+) + (deoxyribonucleotide)n-3'-hydroxyl + 5'-phospho-(deoxyribonucleotide)m = (deoxyribonucleotide)n+m + AMP + beta-nicotinamide D-nucleotide.</text>
        <dbReference type="EC" id="6.5.1.2"/>
    </reaction>
</comment>
<dbReference type="InterPro" id="IPR001357">
    <property type="entry name" value="BRCT_dom"/>
</dbReference>
<evidence type="ECO:0000256" key="11">
    <source>
        <dbReference type="ARBA" id="ARBA00023204"/>
    </source>
</evidence>
<comment type="cofactor">
    <cofactor evidence="14">
        <name>Mg(2+)</name>
        <dbReference type="ChEBI" id="CHEBI:18420"/>
    </cofactor>
    <cofactor evidence="14">
        <name>Mn(2+)</name>
        <dbReference type="ChEBI" id="CHEBI:29035"/>
    </cofactor>
</comment>
<dbReference type="InterPro" id="IPR036420">
    <property type="entry name" value="BRCT_dom_sf"/>
</dbReference>
<dbReference type="FunFam" id="3.30.470.30:FF:000001">
    <property type="entry name" value="DNA ligase"/>
    <property type="match status" value="1"/>
</dbReference>
<dbReference type="SMART" id="SM00292">
    <property type="entry name" value="BRCT"/>
    <property type="match status" value="1"/>
</dbReference>
<dbReference type="HAMAP" id="MF_01588">
    <property type="entry name" value="DNA_ligase_A"/>
    <property type="match status" value="1"/>
</dbReference>
<dbReference type="Gene3D" id="2.40.50.140">
    <property type="entry name" value="Nucleic acid-binding proteins"/>
    <property type="match status" value="1"/>
</dbReference>
<dbReference type="Gene3D" id="3.40.50.10190">
    <property type="entry name" value="BRCT domain"/>
    <property type="match status" value="1"/>
</dbReference>
<evidence type="ECO:0000256" key="12">
    <source>
        <dbReference type="ARBA" id="ARBA00034005"/>
    </source>
</evidence>
<dbReference type="Gene3D" id="3.30.470.30">
    <property type="entry name" value="DNA ligase/mRNA capping enzyme"/>
    <property type="match status" value="1"/>
</dbReference>
<dbReference type="GO" id="GO:0046872">
    <property type="term" value="F:metal ion binding"/>
    <property type="evidence" value="ECO:0007669"/>
    <property type="project" value="UniProtKB-KW"/>
</dbReference>
<evidence type="ECO:0000256" key="8">
    <source>
        <dbReference type="ARBA" id="ARBA00022833"/>
    </source>
</evidence>
<dbReference type="Pfam" id="PF22745">
    <property type="entry name" value="Nlig-Ia"/>
    <property type="match status" value="1"/>
</dbReference>
<feature type="binding site" evidence="14">
    <location>
        <position position="110"/>
    </location>
    <ligand>
        <name>NAD(+)</name>
        <dbReference type="ChEBI" id="CHEBI:57540"/>
    </ligand>
</feature>
<dbReference type="PIRSF" id="PIRSF001604">
    <property type="entry name" value="LigA"/>
    <property type="match status" value="1"/>
</dbReference>
<keyword evidence="9 14" id="KW-0460">Magnesium</keyword>
<keyword evidence="8 14" id="KW-0862">Zinc</keyword>
<evidence type="ECO:0000313" key="17">
    <source>
        <dbReference type="Proteomes" id="UP000784286"/>
    </source>
</evidence>
<name>A0A948X1L2_9BACT</name>
<evidence type="ECO:0000256" key="2">
    <source>
        <dbReference type="ARBA" id="ARBA00012722"/>
    </source>
</evidence>
<dbReference type="NCBIfam" id="NF005932">
    <property type="entry name" value="PRK07956.1"/>
    <property type="match status" value="1"/>
</dbReference>
<dbReference type="GO" id="GO:0005829">
    <property type="term" value="C:cytosol"/>
    <property type="evidence" value="ECO:0007669"/>
    <property type="project" value="TreeGrafter"/>
</dbReference>
<feature type="binding site" evidence="14">
    <location>
        <position position="133"/>
    </location>
    <ligand>
        <name>NAD(+)</name>
        <dbReference type="ChEBI" id="CHEBI:57540"/>
    </ligand>
</feature>
<feature type="active site" description="N6-AMP-lysine intermediate" evidence="14">
    <location>
        <position position="112"/>
    </location>
</feature>
<evidence type="ECO:0000313" key="16">
    <source>
        <dbReference type="EMBL" id="MBU3856587.1"/>
    </source>
</evidence>
<organism evidence="16 17">
    <name type="scientific">Candidatus Phocaeicola excrementipullorum</name>
    <dbReference type="NCBI Taxonomy" id="2838731"/>
    <lineage>
        <taxon>Bacteria</taxon>
        <taxon>Pseudomonadati</taxon>
        <taxon>Bacteroidota</taxon>
        <taxon>Bacteroidia</taxon>
        <taxon>Bacteroidales</taxon>
        <taxon>Bacteroidaceae</taxon>
        <taxon>Phocaeicola</taxon>
    </lineage>
</organism>
<dbReference type="GO" id="GO:0003677">
    <property type="term" value="F:DNA binding"/>
    <property type="evidence" value="ECO:0007669"/>
    <property type="project" value="InterPro"/>
</dbReference>
<feature type="binding site" evidence="14">
    <location>
        <begin position="80"/>
        <end position="81"/>
    </location>
    <ligand>
        <name>NAD(+)</name>
        <dbReference type="ChEBI" id="CHEBI:57540"/>
    </ligand>
</feature>
<dbReference type="InterPro" id="IPR013840">
    <property type="entry name" value="DNAligase_N"/>
</dbReference>
<comment type="function">
    <text evidence="1 14">DNA ligase that catalyzes the formation of phosphodiester linkages between 5'-phosphoryl and 3'-hydroxyl groups in double-stranded DNA using NAD as a coenzyme and as the energy source for the reaction. It is essential for DNA replication and repair of damaged DNA.</text>
</comment>
<evidence type="ECO:0000256" key="10">
    <source>
        <dbReference type="ARBA" id="ARBA00023027"/>
    </source>
</evidence>
<dbReference type="Pfam" id="PF03120">
    <property type="entry name" value="OB_DNA_ligase"/>
    <property type="match status" value="1"/>
</dbReference>
<dbReference type="SUPFAM" id="SSF47781">
    <property type="entry name" value="RuvA domain 2-like"/>
    <property type="match status" value="1"/>
</dbReference>
<keyword evidence="4 14" id="KW-0436">Ligase</keyword>
<evidence type="ECO:0000256" key="3">
    <source>
        <dbReference type="ARBA" id="ARBA00013308"/>
    </source>
</evidence>
<dbReference type="GO" id="GO:0006260">
    <property type="term" value="P:DNA replication"/>
    <property type="evidence" value="ECO:0007669"/>
    <property type="project" value="UniProtKB-KW"/>
</dbReference>
<comment type="caution">
    <text evidence="14">Lacks conserved residue(s) required for the propagation of feature annotation.</text>
</comment>
<dbReference type="SUPFAM" id="SSF50249">
    <property type="entry name" value="Nucleic acid-binding proteins"/>
    <property type="match status" value="1"/>
</dbReference>
<evidence type="ECO:0000256" key="4">
    <source>
        <dbReference type="ARBA" id="ARBA00022598"/>
    </source>
</evidence>
<dbReference type="InterPro" id="IPR001679">
    <property type="entry name" value="DNA_ligase"/>
</dbReference>
<dbReference type="InterPro" id="IPR004149">
    <property type="entry name" value="Znf_DNAligase_C4"/>
</dbReference>
<evidence type="ECO:0000256" key="7">
    <source>
        <dbReference type="ARBA" id="ARBA00022763"/>
    </source>
</evidence>
<dbReference type="SUPFAM" id="SSF52113">
    <property type="entry name" value="BRCT domain"/>
    <property type="match status" value="1"/>
</dbReference>
<evidence type="ECO:0000256" key="14">
    <source>
        <dbReference type="HAMAP-Rule" id="MF_01588"/>
    </source>
</evidence>
<dbReference type="SMART" id="SM00278">
    <property type="entry name" value="HhH1"/>
    <property type="match status" value="4"/>
</dbReference>